<dbReference type="PANTHER" id="PTHR31683:SF18">
    <property type="entry name" value="PECTATE LYASE 21-RELATED"/>
    <property type="match status" value="1"/>
</dbReference>
<keyword evidence="1 4" id="KW-0732">Signal</keyword>
<dbReference type="Pfam" id="PF18962">
    <property type="entry name" value="Por_Secre_tail"/>
    <property type="match status" value="1"/>
</dbReference>
<dbReference type="SMART" id="SM00656">
    <property type="entry name" value="Amb_all"/>
    <property type="match status" value="1"/>
</dbReference>
<dbReference type="InterPro" id="IPR045032">
    <property type="entry name" value="PEL"/>
</dbReference>
<proteinExistence type="inferred from homology"/>
<evidence type="ECO:0000256" key="4">
    <source>
        <dbReference type="SAM" id="SignalP"/>
    </source>
</evidence>
<feature type="domain" description="Pectate lyase" evidence="5">
    <location>
        <begin position="42"/>
        <end position="276"/>
    </location>
</feature>
<dbReference type="PANTHER" id="PTHR31683">
    <property type="entry name" value="PECTATE LYASE 18-RELATED"/>
    <property type="match status" value="1"/>
</dbReference>
<comment type="subcellular location">
    <subcellularLocation>
        <location evidence="3">Secreted</location>
    </subcellularLocation>
</comment>
<sequence>MKTKLILLALLIPCSFLFAQNYFMSSPEGFGAAATGGTRVDAPVTTVTTLADLTAKLKLTTPQVILVSGTITFTYTSLQINDKTIIGLPGARLVNLDQTAAGSGILNLKPGSNNIIIRNLIFEGPGAYDVDGRDNLTSEATNIWVDHCEFQDGMDGNFDNKGAADNVTVSWCKFTYLKTPKAGGTGGADDHRFSDLVGSSKSDAPADGHYSITFKNCYWEEGCKERMPRARNAELHILNCYYNTSVSGSLAIGLGGGNNNTTCYVEGTDFAKIGTAFKNYVSTDGGTIGISFTDCLNAPANSGTTVSKPTYPYTVLPTANVAGFVSNPTCGAGATLQVTAQGVASTSCSNLGLNENTNNLELKYYPSLINRLLNIDFSSSDYGLAQVNLYSSNGSKVYSHSKNVSADEKLELNVGNLAKGIYICKVQIENRSKTFKLVKN</sequence>
<dbReference type="InterPro" id="IPR011050">
    <property type="entry name" value="Pectin_lyase_fold/virulence"/>
</dbReference>
<dbReference type="InterPro" id="IPR012334">
    <property type="entry name" value="Pectin_lyas_fold"/>
</dbReference>
<comment type="caution">
    <text evidence="6">The sequence shown here is derived from an EMBL/GenBank/DDBJ whole genome shotgun (WGS) entry which is preliminary data.</text>
</comment>
<dbReference type="Pfam" id="PF00544">
    <property type="entry name" value="Pectate_lyase_4"/>
    <property type="match status" value="1"/>
</dbReference>
<dbReference type="EMBL" id="JBHSCO010000001">
    <property type="protein sequence ID" value="MFC4389598.1"/>
    <property type="molecule type" value="Genomic_DNA"/>
</dbReference>
<dbReference type="Proteomes" id="UP001595719">
    <property type="component" value="Unassembled WGS sequence"/>
</dbReference>
<evidence type="ECO:0000313" key="6">
    <source>
        <dbReference type="EMBL" id="MFC4389598.1"/>
    </source>
</evidence>
<keyword evidence="2 3" id="KW-0456">Lyase</keyword>
<evidence type="ECO:0000256" key="2">
    <source>
        <dbReference type="ARBA" id="ARBA00023239"/>
    </source>
</evidence>
<keyword evidence="3" id="KW-0964">Secreted</keyword>
<keyword evidence="3" id="KW-0119">Carbohydrate metabolism</keyword>
<keyword evidence="7" id="KW-1185">Reference proteome</keyword>
<reference evidence="7" key="1">
    <citation type="journal article" date="2019" name="Int. J. Syst. Evol. Microbiol.">
        <title>The Global Catalogue of Microorganisms (GCM) 10K type strain sequencing project: providing services to taxonomists for standard genome sequencing and annotation.</title>
        <authorList>
            <consortium name="The Broad Institute Genomics Platform"/>
            <consortium name="The Broad Institute Genome Sequencing Center for Infectious Disease"/>
            <person name="Wu L."/>
            <person name="Ma J."/>
        </authorList>
    </citation>
    <scope>NUCLEOTIDE SEQUENCE [LARGE SCALE GENOMIC DNA]</scope>
    <source>
        <strain evidence="7">CGMCC 1.15345</strain>
    </source>
</reference>
<feature type="chain" id="PRO_5047539445" evidence="4">
    <location>
        <begin position="20"/>
        <end position="440"/>
    </location>
</feature>
<evidence type="ECO:0000256" key="3">
    <source>
        <dbReference type="RuleBase" id="RU361173"/>
    </source>
</evidence>
<dbReference type="InterPro" id="IPR002022">
    <property type="entry name" value="Pec_lyase"/>
</dbReference>
<dbReference type="RefSeq" id="WP_179003399.1">
    <property type="nucleotide sequence ID" value="NZ_JBHSCO010000001.1"/>
</dbReference>
<comment type="similarity">
    <text evidence="3">Belongs to the polysaccharide lyase 1 family.</text>
</comment>
<evidence type="ECO:0000256" key="1">
    <source>
        <dbReference type="ARBA" id="ARBA00022729"/>
    </source>
</evidence>
<dbReference type="NCBIfam" id="TIGR04183">
    <property type="entry name" value="Por_Secre_tail"/>
    <property type="match status" value="1"/>
</dbReference>
<evidence type="ECO:0000313" key="7">
    <source>
        <dbReference type="Proteomes" id="UP001595719"/>
    </source>
</evidence>
<name>A0ABV8W294_9FLAO</name>
<gene>
    <name evidence="6" type="ORF">ACFOY0_01215</name>
</gene>
<accession>A0ABV8W294</accession>
<dbReference type="InterPro" id="IPR026444">
    <property type="entry name" value="Secre_tail"/>
</dbReference>
<evidence type="ECO:0000259" key="5">
    <source>
        <dbReference type="SMART" id="SM00656"/>
    </source>
</evidence>
<organism evidence="6 7">
    <name type="scientific">Flavobacterium quisquiliarum</name>
    <dbReference type="NCBI Taxonomy" id="1834436"/>
    <lineage>
        <taxon>Bacteria</taxon>
        <taxon>Pseudomonadati</taxon>
        <taxon>Bacteroidota</taxon>
        <taxon>Flavobacteriia</taxon>
        <taxon>Flavobacteriales</taxon>
        <taxon>Flavobacteriaceae</taxon>
        <taxon>Flavobacterium</taxon>
    </lineage>
</organism>
<feature type="signal peptide" evidence="4">
    <location>
        <begin position="1"/>
        <end position="19"/>
    </location>
</feature>
<dbReference type="Gene3D" id="2.160.20.10">
    <property type="entry name" value="Single-stranded right-handed beta-helix, Pectin lyase-like"/>
    <property type="match status" value="1"/>
</dbReference>
<dbReference type="SUPFAM" id="SSF51126">
    <property type="entry name" value="Pectin lyase-like"/>
    <property type="match status" value="1"/>
</dbReference>
<keyword evidence="3" id="KW-0624">Polysaccharide degradation</keyword>
<protein>
    <submittedName>
        <fullName evidence="6">T9SS type A sorting domain-containing protein</fullName>
    </submittedName>
</protein>